<feature type="region of interest" description="Disordered" evidence="1">
    <location>
        <begin position="1"/>
        <end position="20"/>
    </location>
</feature>
<organism evidence="2 3">
    <name type="scientific">Araneus ventricosus</name>
    <name type="common">Orbweaver spider</name>
    <name type="synonym">Epeira ventricosa</name>
    <dbReference type="NCBI Taxonomy" id="182803"/>
    <lineage>
        <taxon>Eukaryota</taxon>
        <taxon>Metazoa</taxon>
        <taxon>Ecdysozoa</taxon>
        <taxon>Arthropoda</taxon>
        <taxon>Chelicerata</taxon>
        <taxon>Arachnida</taxon>
        <taxon>Araneae</taxon>
        <taxon>Araneomorphae</taxon>
        <taxon>Entelegynae</taxon>
        <taxon>Araneoidea</taxon>
        <taxon>Araneidae</taxon>
        <taxon>Araneus</taxon>
    </lineage>
</organism>
<proteinExistence type="predicted"/>
<name>A0A4Y2F824_ARAVE</name>
<gene>
    <name evidence="2" type="ORF">AVEN_234786_1</name>
</gene>
<sequence>MSLIVSHAGYSRESGSDTETLERSSFFAVPDENFITVGNAFPAFNFCGFNNGDTKTHLLAESEPPPCSVMRERMYFLVYVALSAVNTTSKL</sequence>
<evidence type="ECO:0000313" key="2">
    <source>
        <dbReference type="EMBL" id="GBM36395.1"/>
    </source>
</evidence>
<dbReference type="AlphaFoldDB" id="A0A4Y2F824"/>
<keyword evidence="3" id="KW-1185">Reference proteome</keyword>
<comment type="caution">
    <text evidence="2">The sequence shown here is derived from an EMBL/GenBank/DDBJ whole genome shotgun (WGS) entry which is preliminary data.</text>
</comment>
<dbReference type="Proteomes" id="UP000499080">
    <property type="component" value="Unassembled WGS sequence"/>
</dbReference>
<reference evidence="2 3" key="1">
    <citation type="journal article" date="2019" name="Sci. Rep.">
        <title>Orb-weaving spider Araneus ventricosus genome elucidates the spidroin gene catalogue.</title>
        <authorList>
            <person name="Kono N."/>
            <person name="Nakamura H."/>
            <person name="Ohtoshi R."/>
            <person name="Moran D.A.P."/>
            <person name="Shinohara A."/>
            <person name="Yoshida Y."/>
            <person name="Fujiwara M."/>
            <person name="Mori M."/>
            <person name="Tomita M."/>
            <person name="Arakawa K."/>
        </authorList>
    </citation>
    <scope>NUCLEOTIDE SEQUENCE [LARGE SCALE GENOMIC DNA]</scope>
</reference>
<dbReference type="EMBL" id="BGPR01000811">
    <property type="protein sequence ID" value="GBM36395.1"/>
    <property type="molecule type" value="Genomic_DNA"/>
</dbReference>
<evidence type="ECO:0000313" key="3">
    <source>
        <dbReference type="Proteomes" id="UP000499080"/>
    </source>
</evidence>
<evidence type="ECO:0000256" key="1">
    <source>
        <dbReference type="SAM" id="MobiDB-lite"/>
    </source>
</evidence>
<protein>
    <submittedName>
        <fullName evidence="2">Uncharacterized protein</fullName>
    </submittedName>
</protein>
<accession>A0A4Y2F824</accession>